<feature type="region of interest" description="Disordered" evidence="1">
    <location>
        <begin position="63"/>
        <end position="102"/>
    </location>
</feature>
<feature type="compositionally biased region" description="Basic and acidic residues" evidence="1">
    <location>
        <begin position="65"/>
        <end position="75"/>
    </location>
</feature>
<protein>
    <submittedName>
        <fullName evidence="2">Uncharacterized protein</fullName>
    </submittedName>
</protein>
<feature type="region of interest" description="Disordered" evidence="1">
    <location>
        <begin position="1"/>
        <end position="44"/>
    </location>
</feature>
<dbReference type="KEGG" id="lpil:LIP_0278"/>
<organism evidence="2 3">
    <name type="scientific">Limnochorda pilosa</name>
    <dbReference type="NCBI Taxonomy" id="1555112"/>
    <lineage>
        <taxon>Bacteria</taxon>
        <taxon>Bacillati</taxon>
        <taxon>Bacillota</taxon>
        <taxon>Limnochordia</taxon>
        <taxon>Limnochordales</taxon>
        <taxon>Limnochordaceae</taxon>
        <taxon>Limnochorda</taxon>
    </lineage>
</organism>
<name>A0A0K2SGB7_LIMPI</name>
<dbReference type="Proteomes" id="UP000065807">
    <property type="component" value="Chromosome"/>
</dbReference>
<dbReference type="EMBL" id="AP014924">
    <property type="protein sequence ID" value="BAS26135.1"/>
    <property type="molecule type" value="Genomic_DNA"/>
</dbReference>
<proteinExistence type="predicted"/>
<gene>
    <name evidence="2" type="ORF">LIP_0278</name>
</gene>
<reference evidence="3" key="2">
    <citation type="journal article" date="2016" name="Int. J. Syst. Evol. Microbiol.">
        <title>Complete genome sequence and cell structure of Limnochorda pilosa, a Gram-negative spore-former within the phylum Firmicutes.</title>
        <authorList>
            <person name="Watanabe M."/>
            <person name="Kojima H."/>
            <person name="Fukui M."/>
        </authorList>
    </citation>
    <scope>NUCLEOTIDE SEQUENCE [LARGE SCALE GENOMIC DNA]</scope>
    <source>
        <strain evidence="3">HC45</strain>
    </source>
</reference>
<evidence type="ECO:0000313" key="2">
    <source>
        <dbReference type="EMBL" id="BAS26135.1"/>
    </source>
</evidence>
<dbReference type="AlphaFoldDB" id="A0A0K2SGB7"/>
<evidence type="ECO:0000313" key="3">
    <source>
        <dbReference type="Proteomes" id="UP000065807"/>
    </source>
</evidence>
<accession>A0A0K2SGB7</accession>
<keyword evidence="3" id="KW-1185">Reference proteome</keyword>
<evidence type="ECO:0000256" key="1">
    <source>
        <dbReference type="SAM" id="MobiDB-lite"/>
    </source>
</evidence>
<reference evidence="3" key="1">
    <citation type="submission" date="2015-07" db="EMBL/GenBank/DDBJ databases">
        <title>Complete genome sequence and phylogenetic analysis of Limnochorda pilosa.</title>
        <authorList>
            <person name="Watanabe M."/>
            <person name="Kojima H."/>
            <person name="Fukui M."/>
        </authorList>
    </citation>
    <scope>NUCLEOTIDE SEQUENCE [LARGE SCALE GENOMIC DNA]</scope>
    <source>
        <strain evidence="3">HC45</strain>
    </source>
</reference>
<feature type="compositionally biased region" description="Basic and acidic residues" evidence="1">
    <location>
        <begin position="13"/>
        <end position="23"/>
    </location>
</feature>
<sequence>MPGISIGLTQAVERGKQEGGPEHAHRRLHVGRPPTAGFDDVSKPGLNQVCPFVPQLLEGCGNEGLRQELPEKEPRQPFASAELGKQSPAQGREQFLKTLLVR</sequence>